<dbReference type="Gene3D" id="3.30.2310.20">
    <property type="entry name" value="RelE-like"/>
    <property type="match status" value="1"/>
</dbReference>
<organism evidence="1 2">
    <name type="scientific">Sinobacterium caligoides</name>
    <dbReference type="NCBI Taxonomy" id="933926"/>
    <lineage>
        <taxon>Bacteria</taxon>
        <taxon>Pseudomonadati</taxon>
        <taxon>Pseudomonadota</taxon>
        <taxon>Gammaproteobacteria</taxon>
        <taxon>Cellvibrionales</taxon>
        <taxon>Spongiibacteraceae</taxon>
        <taxon>Sinobacterium</taxon>
    </lineage>
</organism>
<reference evidence="1 2" key="1">
    <citation type="submission" date="2018-11" db="EMBL/GenBank/DDBJ databases">
        <title>Genomic Encyclopedia of Type Strains, Phase IV (KMG-IV): sequencing the most valuable type-strain genomes for metagenomic binning, comparative biology and taxonomic classification.</title>
        <authorList>
            <person name="Goeker M."/>
        </authorList>
    </citation>
    <scope>NUCLEOTIDE SEQUENCE [LARGE SCALE GENOMIC DNA]</scope>
    <source>
        <strain evidence="1 2">DSM 100316</strain>
    </source>
</reference>
<keyword evidence="2" id="KW-1185">Reference proteome</keyword>
<dbReference type="InterPro" id="IPR035093">
    <property type="entry name" value="RelE/ParE_toxin_dom_sf"/>
</dbReference>
<dbReference type="AlphaFoldDB" id="A0A3N2DKK4"/>
<dbReference type="EMBL" id="RKHR01000005">
    <property type="protein sequence ID" value="ROS00219.1"/>
    <property type="molecule type" value="Genomic_DNA"/>
</dbReference>
<dbReference type="Proteomes" id="UP000275394">
    <property type="component" value="Unassembled WGS sequence"/>
</dbReference>
<name>A0A3N2DKK4_9GAMM</name>
<evidence type="ECO:0000313" key="1">
    <source>
        <dbReference type="EMBL" id="ROS00219.1"/>
    </source>
</evidence>
<accession>A0A3N2DKK4</accession>
<proteinExistence type="predicted"/>
<dbReference type="RefSeq" id="WP_123713193.1">
    <property type="nucleotide sequence ID" value="NZ_RKHR01000005.1"/>
</dbReference>
<evidence type="ECO:0000313" key="2">
    <source>
        <dbReference type="Proteomes" id="UP000275394"/>
    </source>
</evidence>
<gene>
    <name evidence="1" type="ORF">EDC56_2857</name>
</gene>
<sequence>MELNQDNYTYLALNHCDIQLSPAEVLQLNALPMIPFKHSLHNDNNFGYQIFLSGYSNSVFEREMSSDYANNLETSIDRLKSEPRPSNSHTLKGSTDTYSINSSYYRIDYRIYSGQITIFNIQLSKRYQNERDRQEKNGLYSVTKNLSGNWQVARKTDQVKTAYAAVNGQSNNLAKATWLMGSHLEFEFGDTVQEYSLFHNPSVGGPGDTWESLQDKLGFTTPVTQAFAKVLANTQQNGHSTDWLVHSQGAIIFSEAVRYLLNGNSSSAITSLQFNGLRHPERGSLLDKQRVALHGNANNNLRSGLLFKRAGVDVIAIRAHDYDLVSNIVGKNTVNPRKLLGSIVYANHVFNGSIAQSPHTTTQSMASWQFNMAHGPGRGRNPLQQALHNGRQAIDNTKDTVKALTNYLS</sequence>
<dbReference type="OrthoDB" id="5699563at2"/>
<protein>
    <submittedName>
        <fullName evidence="1">Uncharacterized protein</fullName>
    </submittedName>
</protein>
<comment type="caution">
    <text evidence="1">The sequence shown here is derived from an EMBL/GenBank/DDBJ whole genome shotgun (WGS) entry which is preliminary data.</text>
</comment>